<evidence type="ECO:0000256" key="6">
    <source>
        <dbReference type="PROSITE-ProRule" id="PRU01240"/>
    </source>
</evidence>
<evidence type="ECO:0000256" key="4">
    <source>
        <dbReference type="ARBA" id="ARBA00022825"/>
    </source>
</evidence>
<dbReference type="GO" id="GO:0006508">
    <property type="term" value="P:proteolysis"/>
    <property type="evidence" value="ECO:0007669"/>
    <property type="project" value="UniProtKB-KW"/>
</dbReference>
<evidence type="ECO:0000313" key="10">
    <source>
        <dbReference type="Proteomes" id="UP000662200"/>
    </source>
</evidence>
<dbReference type="InterPro" id="IPR022398">
    <property type="entry name" value="Peptidase_S8_His-AS"/>
</dbReference>
<dbReference type="SUPFAM" id="SSF52743">
    <property type="entry name" value="Subtilisin-like"/>
    <property type="match status" value="1"/>
</dbReference>
<keyword evidence="2 6" id="KW-0645">Protease</keyword>
<dbReference type="Pfam" id="PF00082">
    <property type="entry name" value="Peptidase_S8"/>
    <property type="match status" value="1"/>
</dbReference>
<dbReference type="Gene3D" id="3.40.50.200">
    <property type="entry name" value="Peptidase S8/S53 domain"/>
    <property type="match status" value="1"/>
</dbReference>
<protein>
    <submittedName>
        <fullName evidence="9">Serine protease</fullName>
    </submittedName>
</protein>
<reference evidence="9" key="1">
    <citation type="journal article" date="2014" name="Int. J. Syst. Evol. Microbiol.">
        <title>Complete genome sequence of Corynebacterium casei LMG S-19264T (=DSM 44701T), isolated from a smear-ripened cheese.</title>
        <authorList>
            <consortium name="US DOE Joint Genome Institute (JGI-PGF)"/>
            <person name="Walter F."/>
            <person name="Albersmeier A."/>
            <person name="Kalinowski J."/>
            <person name="Ruckert C."/>
        </authorList>
    </citation>
    <scope>NUCLEOTIDE SEQUENCE</scope>
    <source>
        <strain evidence="9">JCM 3091</strain>
    </source>
</reference>
<dbReference type="InterPro" id="IPR050131">
    <property type="entry name" value="Peptidase_S8_subtilisin-like"/>
</dbReference>
<keyword evidence="10" id="KW-1185">Reference proteome</keyword>
<dbReference type="EMBL" id="BMQC01000003">
    <property type="protein sequence ID" value="GGK22492.1"/>
    <property type="molecule type" value="Genomic_DNA"/>
</dbReference>
<feature type="signal peptide" evidence="7">
    <location>
        <begin position="1"/>
        <end position="29"/>
    </location>
</feature>
<name>A0A8J3FG04_9ACTN</name>
<dbReference type="InterPro" id="IPR015500">
    <property type="entry name" value="Peptidase_S8_subtilisin-rel"/>
</dbReference>
<keyword evidence="3 6" id="KW-0378">Hydrolase</keyword>
<dbReference type="InterPro" id="IPR023828">
    <property type="entry name" value="Peptidase_S8_Ser-AS"/>
</dbReference>
<feature type="active site" description="Charge relay system" evidence="5 6">
    <location>
        <position position="225"/>
    </location>
</feature>
<evidence type="ECO:0000256" key="1">
    <source>
        <dbReference type="ARBA" id="ARBA00011073"/>
    </source>
</evidence>
<evidence type="ECO:0000256" key="7">
    <source>
        <dbReference type="SAM" id="SignalP"/>
    </source>
</evidence>
<keyword evidence="4 6" id="KW-0720">Serine protease</keyword>
<dbReference type="InterPro" id="IPR000209">
    <property type="entry name" value="Peptidase_S8/S53_dom"/>
</dbReference>
<dbReference type="PRINTS" id="PR00723">
    <property type="entry name" value="SUBTILISIN"/>
</dbReference>
<dbReference type="PANTHER" id="PTHR43806">
    <property type="entry name" value="PEPTIDASE S8"/>
    <property type="match status" value="1"/>
</dbReference>
<evidence type="ECO:0000256" key="2">
    <source>
        <dbReference type="ARBA" id="ARBA00022670"/>
    </source>
</evidence>
<reference evidence="9" key="2">
    <citation type="submission" date="2020-09" db="EMBL/GenBank/DDBJ databases">
        <authorList>
            <person name="Sun Q."/>
            <person name="Ohkuma M."/>
        </authorList>
    </citation>
    <scope>NUCLEOTIDE SEQUENCE</scope>
    <source>
        <strain evidence="9">JCM 3091</strain>
    </source>
</reference>
<sequence>MNPRFTAVFPTAAAAAAVLVTASVLPATGAPRAEALTTPTTFTVVTEDGVPADRAVSEITAAGGAVVGHNSRAGTFQVTTRRSDFSRRAFAARSLLAAVPQRVVGVAPAVRKVDPVEALAAAGRGAARTAGRPAAARGPLRADPLDHRLWGLKMVRSDLARAKEPGTHEVTVGVMDTGLDASQPDLAPNFNADLSRNFAPDIEAIDGPCEVRGCVDPVGTDDGGHGTHVAGSIGAAANGFGLSGVAPNVSLVELKAGQDSGFFFLDAVVNALTYAGDAGIDVVNMSFYVDPWAFNCASNPADTPEQQAQQRATVKAMTRALNYAHKAGVTLLAALGNAHTDLGHPGRDTTSPNYPANTAHPREIDNATCVDLPVEGAHVIGTSSLGPSSHKSDYSNYGVEQIGISAPGGFRRDYPGTADQDAPENLILSTYPRKVLLEAKKIDADGNVTPGNETTVFKQCPAQGPCGYYTYLQGTSMAAPYASGVAALIVAAHGSRDGGRGLTLAPAKVEQHLYRTAQARPCPPGGTMTYPQKDGTSYTATCEGTENFNGFYGYGIVDAYAAVTKALKPGEKP</sequence>
<dbReference type="RefSeq" id="WP_189113333.1">
    <property type="nucleotide sequence ID" value="NZ_BMQC01000003.1"/>
</dbReference>
<feature type="active site" description="Charge relay system" evidence="5 6">
    <location>
        <position position="176"/>
    </location>
</feature>
<evidence type="ECO:0000313" key="9">
    <source>
        <dbReference type="EMBL" id="GGK22492.1"/>
    </source>
</evidence>
<feature type="active site" description="Charge relay system" evidence="5 6">
    <location>
        <position position="476"/>
    </location>
</feature>
<feature type="chain" id="PRO_5038853824" evidence="7">
    <location>
        <begin position="30"/>
        <end position="573"/>
    </location>
</feature>
<comment type="similarity">
    <text evidence="1 6">Belongs to the peptidase S8 family.</text>
</comment>
<organism evidence="9 10">
    <name type="scientific">Pilimelia terevasa</name>
    <dbReference type="NCBI Taxonomy" id="53372"/>
    <lineage>
        <taxon>Bacteria</taxon>
        <taxon>Bacillati</taxon>
        <taxon>Actinomycetota</taxon>
        <taxon>Actinomycetes</taxon>
        <taxon>Micromonosporales</taxon>
        <taxon>Micromonosporaceae</taxon>
        <taxon>Pilimelia</taxon>
    </lineage>
</organism>
<gene>
    <name evidence="9" type="ORF">GCM10010124_13780</name>
</gene>
<dbReference type="AlphaFoldDB" id="A0A8J3FG04"/>
<comment type="caution">
    <text evidence="9">The sequence shown here is derived from an EMBL/GenBank/DDBJ whole genome shotgun (WGS) entry which is preliminary data.</text>
</comment>
<dbReference type="PROSITE" id="PS00138">
    <property type="entry name" value="SUBTILASE_SER"/>
    <property type="match status" value="1"/>
</dbReference>
<feature type="domain" description="Peptidase S8/S53" evidence="8">
    <location>
        <begin position="168"/>
        <end position="555"/>
    </location>
</feature>
<dbReference type="GO" id="GO:0004252">
    <property type="term" value="F:serine-type endopeptidase activity"/>
    <property type="evidence" value="ECO:0007669"/>
    <property type="project" value="UniProtKB-UniRule"/>
</dbReference>
<dbReference type="Proteomes" id="UP000662200">
    <property type="component" value="Unassembled WGS sequence"/>
</dbReference>
<keyword evidence="7" id="KW-0732">Signal</keyword>
<dbReference type="InterPro" id="IPR036852">
    <property type="entry name" value="Peptidase_S8/S53_dom_sf"/>
</dbReference>
<accession>A0A8J3FG04</accession>
<dbReference type="PANTHER" id="PTHR43806:SF11">
    <property type="entry name" value="CEREVISIN-RELATED"/>
    <property type="match status" value="1"/>
</dbReference>
<evidence type="ECO:0000259" key="8">
    <source>
        <dbReference type="Pfam" id="PF00082"/>
    </source>
</evidence>
<dbReference type="PROSITE" id="PS00137">
    <property type="entry name" value="SUBTILASE_HIS"/>
    <property type="match status" value="1"/>
</dbReference>
<evidence type="ECO:0000256" key="5">
    <source>
        <dbReference type="PIRSR" id="PIRSR615500-1"/>
    </source>
</evidence>
<dbReference type="PROSITE" id="PS51892">
    <property type="entry name" value="SUBTILASE"/>
    <property type="match status" value="1"/>
</dbReference>
<proteinExistence type="inferred from homology"/>
<evidence type="ECO:0000256" key="3">
    <source>
        <dbReference type="ARBA" id="ARBA00022801"/>
    </source>
</evidence>